<dbReference type="Proteomes" id="UP000829354">
    <property type="component" value="Chromosome V"/>
</dbReference>
<name>A0AAE9F2E3_CAEBR</name>
<keyword evidence="2 3" id="KW-0371">Homeobox</keyword>
<evidence type="ECO:0000256" key="1">
    <source>
        <dbReference type="ARBA" id="ARBA00004123"/>
    </source>
</evidence>
<sequence>MSDHIAHNLTEPWFLLTPKEWIAPKMEEIRVLIAPELETSSIQGTSQEKYQKLGFFFLRSFLRKINSGVNQFKLRDIYVGMMEWTILTEKIKMSEENIQSAVNTIKWITQLELNKDVLANLYDKSKLMANGEENKTEICIFALLNTFTQVTLTHSCVFHQHLCWVPCFSYVFYNHFLSALSVGMELQKRDDALNIIPYALSPPSSRPSSSSTPVPTNRLRAPSKRGNFPEHVRKILDELFKQTDGQFEPNELAVLADRFKDHMTLHQIRVYFKNMRAKKKKRMECEQSLNELLVEVIEVGTESQKDDDYSLTTSFSHKFTNHTPDLEMSFDWWNPPGFSNHYIFLPDSGIYDKLISQPWTSPSTEFLRPKYVSNGLPLASMLTPLRKNLKLIKRVPTSEIAKYIKPEDLEKKWVQAFKDFSTRWNADGKPTVSKSRLQILWRSFKKAHKIKLNSVYN</sequence>
<dbReference type="InterPro" id="IPR001356">
    <property type="entry name" value="HD"/>
</dbReference>
<evidence type="ECO:0000256" key="4">
    <source>
        <dbReference type="SAM" id="MobiDB-lite"/>
    </source>
</evidence>
<feature type="compositionally biased region" description="Low complexity" evidence="4">
    <location>
        <begin position="202"/>
        <end position="215"/>
    </location>
</feature>
<dbReference type="Pfam" id="PF00046">
    <property type="entry name" value="Homeodomain"/>
    <property type="match status" value="1"/>
</dbReference>
<accession>A0AAE9F2E3</accession>
<keyword evidence="2 3" id="KW-0539">Nucleus</keyword>
<reference evidence="6 7" key="1">
    <citation type="submission" date="2022-04" db="EMBL/GenBank/DDBJ databases">
        <title>Chromosome-level reference genomes for two strains of Caenorhabditis briggsae: an improved platform for comparative genomics.</title>
        <authorList>
            <person name="Stevens L."/>
            <person name="Andersen E."/>
        </authorList>
    </citation>
    <scope>NUCLEOTIDE SEQUENCE [LARGE SCALE GENOMIC DNA]</scope>
    <source>
        <strain evidence="6">VX34</strain>
        <tissue evidence="6">Whole-organism</tissue>
    </source>
</reference>
<feature type="region of interest" description="Disordered" evidence="4">
    <location>
        <begin position="202"/>
        <end position="224"/>
    </location>
</feature>
<comment type="subcellular location">
    <subcellularLocation>
        <location evidence="1 2 3">Nucleus</location>
    </subcellularLocation>
</comment>
<dbReference type="SUPFAM" id="SSF46689">
    <property type="entry name" value="Homeodomain-like"/>
    <property type="match status" value="1"/>
</dbReference>
<gene>
    <name evidence="6" type="ORF">L5515_008791</name>
</gene>
<dbReference type="PROSITE" id="PS50071">
    <property type="entry name" value="HOMEOBOX_2"/>
    <property type="match status" value="1"/>
</dbReference>
<dbReference type="Gene3D" id="1.10.10.60">
    <property type="entry name" value="Homeodomain-like"/>
    <property type="match status" value="1"/>
</dbReference>
<dbReference type="InterPro" id="IPR009057">
    <property type="entry name" value="Homeodomain-like_sf"/>
</dbReference>
<organism evidence="6 7">
    <name type="scientific">Caenorhabditis briggsae</name>
    <dbReference type="NCBI Taxonomy" id="6238"/>
    <lineage>
        <taxon>Eukaryota</taxon>
        <taxon>Metazoa</taxon>
        <taxon>Ecdysozoa</taxon>
        <taxon>Nematoda</taxon>
        <taxon>Chromadorea</taxon>
        <taxon>Rhabditida</taxon>
        <taxon>Rhabditina</taxon>
        <taxon>Rhabditomorpha</taxon>
        <taxon>Rhabditoidea</taxon>
        <taxon>Rhabditidae</taxon>
        <taxon>Peloderinae</taxon>
        <taxon>Caenorhabditis</taxon>
    </lineage>
</organism>
<feature type="domain" description="Homeobox" evidence="5">
    <location>
        <begin position="219"/>
        <end position="282"/>
    </location>
</feature>
<protein>
    <recommendedName>
        <fullName evidence="5">Homeobox domain-containing protein</fullName>
    </recommendedName>
</protein>
<evidence type="ECO:0000313" key="6">
    <source>
        <dbReference type="EMBL" id="UMM36782.1"/>
    </source>
</evidence>
<dbReference type="SMART" id="SM00389">
    <property type="entry name" value="HOX"/>
    <property type="match status" value="1"/>
</dbReference>
<evidence type="ECO:0000313" key="7">
    <source>
        <dbReference type="Proteomes" id="UP000829354"/>
    </source>
</evidence>
<dbReference type="EMBL" id="CP092624">
    <property type="protein sequence ID" value="UMM36782.1"/>
    <property type="molecule type" value="Genomic_DNA"/>
</dbReference>
<evidence type="ECO:0000256" key="2">
    <source>
        <dbReference type="PROSITE-ProRule" id="PRU00108"/>
    </source>
</evidence>
<dbReference type="GO" id="GO:0003677">
    <property type="term" value="F:DNA binding"/>
    <property type="evidence" value="ECO:0007669"/>
    <property type="project" value="UniProtKB-UniRule"/>
</dbReference>
<feature type="DNA-binding region" description="Homeobox" evidence="2">
    <location>
        <begin position="221"/>
        <end position="283"/>
    </location>
</feature>
<evidence type="ECO:0000256" key="3">
    <source>
        <dbReference type="RuleBase" id="RU000682"/>
    </source>
</evidence>
<evidence type="ECO:0000259" key="5">
    <source>
        <dbReference type="PROSITE" id="PS50071"/>
    </source>
</evidence>
<dbReference type="CDD" id="cd00086">
    <property type="entry name" value="homeodomain"/>
    <property type="match status" value="1"/>
</dbReference>
<dbReference type="AlphaFoldDB" id="A0AAE9F2E3"/>
<keyword evidence="2 3" id="KW-0238">DNA-binding</keyword>
<keyword evidence="7" id="KW-1185">Reference proteome</keyword>
<proteinExistence type="predicted"/>
<dbReference type="GO" id="GO:0005634">
    <property type="term" value="C:nucleus"/>
    <property type="evidence" value="ECO:0007669"/>
    <property type="project" value="UniProtKB-SubCell"/>
</dbReference>